<dbReference type="Gene3D" id="3.30.70.270">
    <property type="match status" value="1"/>
</dbReference>
<dbReference type="SUPFAM" id="SSF56672">
    <property type="entry name" value="DNA/RNA polymerases"/>
    <property type="match status" value="1"/>
</dbReference>
<dbReference type="Gene3D" id="3.40.1170.60">
    <property type="match status" value="1"/>
</dbReference>
<keyword evidence="5" id="KW-0742">SOS response</keyword>
<dbReference type="CDD" id="cd01700">
    <property type="entry name" value="PolY_Pol_V_umuC"/>
    <property type="match status" value="1"/>
</dbReference>
<reference evidence="8" key="1">
    <citation type="submission" date="2016-10" db="EMBL/GenBank/DDBJ databases">
        <authorList>
            <person name="Varghese N."/>
            <person name="Submissions S."/>
        </authorList>
    </citation>
    <scope>NUCLEOTIDE SEQUENCE [LARGE SCALE GENOMIC DNA]</scope>
    <source>
        <strain evidence="8">CBMB127</strain>
    </source>
</reference>
<accession>A0A1G9A5L4</accession>
<dbReference type="STRING" id="492660.SAMN05192566_0702"/>
<comment type="similarity">
    <text evidence="1">Belongs to the DNA polymerase type-Y family.</text>
</comment>
<dbReference type="GO" id="GO:0042276">
    <property type="term" value="P:error-prone translesion synthesis"/>
    <property type="evidence" value="ECO:0007669"/>
    <property type="project" value="TreeGrafter"/>
</dbReference>
<dbReference type="PROSITE" id="PS50173">
    <property type="entry name" value="UMUC"/>
    <property type="match status" value="1"/>
</dbReference>
<dbReference type="InterPro" id="IPR043128">
    <property type="entry name" value="Rev_trsase/Diguanyl_cyclase"/>
</dbReference>
<dbReference type="Pfam" id="PF00817">
    <property type="entry name" value="IMS"/>
    <property type="match status" value="1"/>
</dbReference>
<dbReference type="GO" id="GO:0005829">
    <property type="term" value="C:cytosol"/>
    <property type="evidence" value="ECO:0007669"/>
    <property type="project" value="TreeGrafter"/>
</dbReference>
<dbReference type="InterPro" id="IPR043502">
    <property type="entry name" value="DNA/RNA_pol_sf"/>
</dbReference>
<dbReference type="InterPro" id="IPR001126">
    <property type="entry name" value="UmuC"/>
</dbReference>
<dbReference type="PANTHER" id="PTHR11076:SF34">
    <property type="entry name" value="PROTEIN UMUC"/>
    <property type="match status" value="1"/>
</dbReference>
<dbReference type="NCBIfam" id="NF002955">
    <property type="entry name" value="PRK03609.1"/>
    <property type="match status" value="1"/>
</dbReference>
<evidence type="ECO:0000256" key="5">
    <source>
        <dbReference type="ARBA" id="ARBA00023236"/>
    </source>
</evidence>
<dbReference type="InterPro" id="IPR017961">
    <property type="entry name" value="DNA_pol_Y-fam_little_finger"/>
</dbReference>
<dbReference type="GO" id="GO:0009432">
    <property type="term" value="P:SOS response"/>
    <property type="evidence" value="ECO:0007669"/>
    <property type="project" value="UniProtKB-KW"/>
</dbReference>
<protein>
    <submittedName>
        <fullName evidence="7">DNA polymerase V</fullName>
    </submittedName>
</protein>
<evidence type="ECO:0000256" key="3">
    <source>
        <dbReference type="ARBA" id="ARBA00023199"/>
    </source>
</evidence>
<dbReference type="GO" id="GO:0003684">
    <property type="term" value="F:damaged DNA binding"/>
    <property type="evidence" value="ECO:0007669"/>
    <property type="project" value="InterPro"/>
</dbReference>
<keyword evidence="8" id="KW-1185">Reference proteome</keyword>
<evidence type="ECO:0000256" key="2">
    <source>
        <dbReference type="ARBA" id="ARBA00022763"/>
    </source>
</evidence>
<dbReference type="AlphaFoldDB" id="A0A1G9A5L4"/>
<evidence type="ECO:0000259" key="6">
    <source>
        <dbReference type="PROSITE" id="PS50173"/>
    </source>
</evidence>
<feature type="domain" description="UmuC" evidence="6">
    <location>
        <begin position="11"/>
        <end position="196"/>
    </location>
</feature>
<keyword evidence="2" id="KW-0227">DNA damage</keyword>
<evidence type="ECO:0000313" key="8">
    <source>
        <dbReference type="Proteomes" id="UP000198629"/>
    </source>
</evidence>
<dbReference type="InterPro" id="IPR025188">
    <property type="entry name" value="DUF4113"/>
</dbReference>
<proteinExistence type="inferred from homology"/>
<sequence>MSLVQTLPRSIFIIDANNFYVSAQRVFDPKLWGIPVVVVSNNDGCAIARSQEAKDLGIKMGEPLFKMRDLIKQHGIVVLSSNYPLYADMSNRLMAILSEYGPIQEVYSIDECFLDMTGVSGDHTQIAREIKARVWKDIRLPVCVGIGTSKTLAKLANHVAKKNPEMNGVYNFNDYETNIVNERLAALPTGEIWGVGRRLEPKLSRLKINSALDLKNANPEKLLKLFSVVMKKTIHELNGEMCIDMEEIPPPKKEIISSRSFGYKVKDYQSLVEAVSMYMSRAAEKLRLQNGFANSVKCFIQTSPFGDGPKYFESKMIGLKAPSNDTRLLVSVALKILENIYIEGFEYIKCGVGLTDIVNLEDIVNDKQPDLFGNKQVVDKSVELMEVMDCINTKMGKNTVRVGTMGYKAPWTMKQEHLSPNYTTKWEDVLVVGD</sequence>
<keyword evidence="3" id="KW-0741">SOS mutagenesis</keyword>
<dbReference type="EMBL" id="FNFX01000001">
    <property type="protein sequence ID" value="SDK22626.1"/>
    <property type="molecule type" value="Genomic_DNA"/>
</dbReference>
<keyword evidence="4" id="KW-0234">DNA repair</keyword>
<name>A0A1G9A5L4_9PROT</name>
<dbReference type="Pfam" id="PF11799">
    <property type="entry name" value="IMS_C"/>
    <property type="match status" value="1"/>
</dbReference>
<organism evidence="7 8">
    <name type="scientific">Methylophilus rhizosphaerae</name>
    <dbReference type="NCBI Taxonomy" id="492660"/>
    <lineage>
        <taxon>Bacteria</taxon>
        <taxon>Pseudomonadati</taxon>
        <taxon>Pseudomonadota</taxon>
        <taxon>Betaproteobacteria</taxon>
        <taxon>Nitrosomonadales</taxon>
        <taxon>Methylophilaceae</taxon>
        <taxon>Methylophilus</taxon>
    </lineage>
</organism>
<dbReference type="RefSeq" id="WP_091470456.1">
    <property type="nucleotide sequence ID" value="NZ_FNFX01000001.1"/>
</dbReference>
<dbReference type="PANTHER" id="PTHR11076">
    <property type="entry name" value="DNA REPAIR POLYMERASE UMUC / TRANSFERASE FAMILY MEMBER"/>
    <property type="match status" value="1"/>
</dbReference>
<dbReference type="Gene3D" id="1.10.150.20">
    <property type="entry name" value="5' to 3' exonuclease, C-terminal subdomain"/>
    <property type="match status" value="1"/>
</dbReference>
<evidence type="ECO:0000256" key="4">
    <source>
        <dbReference type="ARBA" id="ARBA00023204"/>
    </source>
</evidence>
<dbReference type="GO" id="GO:0006281">
    <property type="term" value="P:DNA repair"/>
    <property type="evidence" value="ECO:0007669"/>
    <property type="project" value="UniProtKB-KW"/>
</dbReference>
<evidence type="ECO:0000256" key="1">
    <source>
        <dbReference type="ARBA" id="ARBA00010945"/>
    </source>
</evidence>
<dbReference type="GO" id="GO:0003887">
    <property type="term" value="F:DNA-directed DNA polymerase activity"/>
    <property type="evidence" value="ECO:0007669"/>
    <property type="project" value="TreeGrafter"/>
</dbReference>
<dbReference type="Pfam" id="PF13438">
    <property type="entry name" value="DUF4113"/>
    <property type="match status" value="1"/>
</dbReference>
<dbReference type="Proteomes" id="UP000198629">
    <property type="component" value="Unassembled WGS sequence"/>
</dbReference>
<gene>
    <name evidence="7" type="ORF">SAMN05192566_0702</name>
</gene>
<dbReference type="InterPro" id="IPR050116">
    <property type="entry name" value="DNA_polymerase-Y"/>
</dbReference>
<dbReference type="OrthoDB" id="9808813at2"/>
<evidence type="ECO:0000313" key="7">
    <source>
        <dbReference type="EMBL" id="SDK22626.1"/>
    </source>
</evidence>